<gene>
    <name evidence="1" type="ORF">FHP25_05500</name>
</gene>
<accession>A0A5C8PU38</accession>
<organism evidence="1 2">
    <name type="scientific">Vineibacter terrae</name>
    <dbReference type="NCBI Taxonomy" id="2586908"/>
    <lineage>
        <taxon>Bacteria</taxon>
        <taxon>Pseudomonadati</taxon>
        <taxon>Pseudomonadota</taxon>
        <taxon>Alphaproteobacteria</taxon>
        <taxon>Hyphomicrobiales</taxon>
        <taxon>Vineibacter</taxon>
    </lineage>
</organism>
<dbReference type="Proteomes" id="UP000321638">
    <property type="component" value="Unassembled WGS sequence"/>
</dbReference>
<keyword evidence="2" id="KW-1185">Reference proteome</keyword>
<sequence length="87" mass="9885">MSKRFYPETGYMARNGSFWYDHRVMLTVEETDRIEIFRRPYVGKPSLRLGSYGYAQLDAGNPPIGLRQVDAIDGRPSPFTVLVGRSG</sequence>
<dbReference type="AlphaFoldDB" id="A0A5C8PU38"/>
<protein>
    <submittedName>
        <fullName evidence="1">Uncharacterized protein</fullName>
    </submittedName>
</protein>
<dbReference type="RefSeq" id="WP_147845897.1">
    <property type="nucleotide sequence ID" value="NZ_DATAJT010000283.1"/>
</dbReference>
<comment type="caution">
    <text evidence="1">The sequence shown here is derived from an EMBL/GenBank/DDBJ whole genome shotgun (WGS) entry which is preliminary data.</text>
</comment>
<dbReference type="EMBL" id="VDUZ01000004">
    <property type="protein sequence ID" value="TXL80481.1"/>
    <property type="molecule type" value="Genomic_DNA"/>
</dbReference>
<proteinExistence type="predicted"/>
<evidence type="ECO:0000313" key="2">
    <source>
        <dbReference type="Proteomes" id="UP000321638"/>
    </source>
</evidence>
<name>A0A5C8PU38_9HYPH</name>
<evidence type="ECO:0000313" key="1">
    <source>
        <dbReference type="EMBL" id="TXL80481.1"/>
    </source>
</evidence>
<dbReference type="OrthoDB" id="7376120at2"/>
<reference evidence="1 2" key="1">
    <citation type="submission" date="2019-06" db="EMBL/GenBank/DDBJ databases">
        <title>New taxonomy in bacterial strain CC-CFT640, isolated from vineyard.</title>
        <authorList>
            <person name="Lin S.-Y."/>
            <person name="Tsai C.-F."/>
            <person name="Young C.-C."/>
        </authorList>
    </citation>
    <scope>NUCLEOTIDE SEQUENCE [LARGE SCALE GENOMIC DNA]</scope>
    <source>
        <strain evidence="1 2">CC-CFT640</strain>
    </source>
</reference>